<name>A0ABY4K6F9_9FLAO</name>
<sequence length="141" mass="16928">MWKEIKDQKDINTLLESYGYFHDSCLRDIYITTKEYIDEKLAMHFENKLTASLLFQRQFSPITVLELKFEDIVHFNFKPFDKDTNAVIHDVTLMKVNGLFYWADFADWKIDDNDSIWINGKRLFWRLRPGLIGNVKRLNDE</sequence>
<accession>A0ABY4K6F9</accession>
<dbReference type="RefSeq" id="WP_248391164.1">
    <property type="nucleotide sequence ID" value="NZ_CP096203.1"/>
</dbReference>
<proteinExistence type="predicted"/>
<gene>
    <name evidence="1" type="ORF">M0D58_14975</name>
</gene>
<evidence type="ECO:0000313" key="1">
    <source>
        <dbReference type="EMBL" id="UPQ75338.1"/>
    </source>
</evidence>
<evidence type="ECO:0008006" key="3">
    <source>
        <dbReference type="Google" id="ProtNLM"/>
    </source>
</evidence>
<keyword evidence="2" id="KW-1185">Reference proteome</keyword>
<reference evidence="1" key="1">
    <citation type="submission" date="2022-04" db="EMBL/GenBank/DDBJ databases">
        <title>Evolutionary, genomic, and biogeographic characterization of Chryseobacterium nepalense represented by a plastic-degrading bacterium AC3.</title>
        <authorList>
            <person name="Yin Z."/>
            <person name="Liu X."/>
            <person name="Wang D."/>
            <person name="Xie Z."/>
        </authorList>
    </citation>
    <scope>NUCLEOTIDE SEQUENCE</scope>
    <source>
        <strain evidence="1">AC3</strain>
    </source>
</reference>
<dbReference type="Proteomes" id="UP000830552">
    <property type="component" value="Chromosome"/>
</dbReference>
<dbReference type="EMBL" id="CP096203">
    <property type="protein sequence ID" value="UPQ75338.1"/>
    <property type="molecule type" value="Genomic_DNA"/>
</dbReference>
<organism evidence="1 2">
    <name type="scientific">Chryseobacterium nepalense</name>
    <dbReference type="NCBI Taxonomy" id="1854498"/>
    <lineage>
        <taxon>Bacteria</taxon>
        <taxon>Pseudomonadati</taxon>
        <taxon>Bacteroidota</taxon>
        <taxon>Flavobacteriia</taxon>
        <taxon>Flavobacteriales</taxon>
        <taxon>Weeksellaceae</taxon>
        <taxon>Chryseobacterium group</taxon>
        <taxon>Chryseobacterium</taxon>
    </lineage>
</organism>
<evidence type="ECO:0000313" key="2">
    <source>
        <dbReference type="Proteomes" id="UP000830552"/>
    </source>
</evidence>
<protein>
    <recommendedName>
        <fullName evidence="3">Nuclear transport factor 2 family protein</fullName>
    </recommendedName>
</protein>